<feature type="transmembrane region" description="Helical" evidence="7">
    <location>
        <begin position="112"/>
        <end position="135"/>
    </location>
</feature>
<dbReference type="CDD" id="cd03593">
    <property type="entry name" value="CLECT_NK_receptors_like"/>
    <property type="match status" value="1"/>
</dbReference>
<evidence type="ECO:0000256" key="4">
    <source>
        <dbReference type="ARBA" id="ARBA00022968"/>
    </source>
</evidence>
<feature type="non-terminal residue" evidence="9">
    <location>
        <position position="270"/>
    </location>
</feature>
<comment type="caution">
    <text evidence="9">The sequence shown here is derived from an EMBL/GenBank/DDBJ whole genome shotgun (WGS) entry which is preliminary data.</text>
</comment>
<dbReference type="Pfam" id="PF00059">
    <property type="entry name" value="Lectin_C"/>
    <property type="match status" value="1"/>
</dbReference>
<evidence type="ECO:0000256" key="5">
    <source>
        <dbReference type="ARBA" id="ARBA00022989"/>
    </source>
</evidence>
<sequence length="270" mass="30105">MGMRKEEKVLVSPEAGHLPKRLDWIWNNWTSSLTFCMELGPNLTHFDSPEELVDSESQVNGAIAEPGTKAIMSEDLSSPSSTMDRNYKDPQEITDKDLQGQCLRTVSPVSPAGLHCCCAMIIVLTVAVIALSVALSLSGRKEDKAIASPVAGYVTCPRDWIGFGSKCFYFSEHTSSWTYSQTSCMELGAHLTQFDSLEELNFLNRFKGDSAAWISLHRESSEHPWMWTDNTEYNNLVPIQGEGEHAYLSDNGLSSGRNYIPRKWICSKPN</sequence>
<evidence type="ECO:0000313" key="9">
    <source>
        <dbReference type="EMBL" id="KAK7797538.1"/>
    </source>
</evidence>
<dbReference type="InterPro" id="IPR001304">
    <property type="entry name" value="C-type_lectin-like"/>
</dbReference>
<dbReference type="PROSITE" id="PS50041">
    <property type="entry name" value="C_TYPE_LECTIN_2"/>
    <property type="match status" value="1"/>
</dbReference>
<protein>
    <recommendedName>
        <fullName evidence="8">C-type lectin domain-containing protein</fullName>
    </recommendedName>
</protein>
<proteinExistence type="predicted"/>
<accession>A0AAW0H4K2</accession>
<feature type="domain" description="C-type lectin" evidence="8">
    <location>
        <begin position="163"/>
        <end position="264"/>
    </location>
</feature>
<name>A0AAW0H4K2_MYOGA</name>
<keyword evidence="3" id="KW-0430">Lectin</keyword>
<dbReference type="InterPro" id="IPR016186">
    <property type="entry name" value="C-type_lectin-like/link_sf"/>
</dbReference>
<dbReference type="PANTHER" id="PTHR45710">
    <property type="entry name" value="C-TYPE LECTIN DOMAIN-CONTAINING PROTEIN 180"/>
    <property type="match status" value="1"/>
</dbReference>
<keyword evidence="4" id="KW-0735">Signal-anchor</keyword>
<keyword evidence="6 7" id="KW-0472">Membrane</keyword>
<evidence type="ECO:0000256" key="6">
    <source>
        <dbReference type="ARBA" id="ARBA00023136"/>
    </source>
</evidence>
<dbReference type="Gene3D" id="3.10.100.10">
    <property type="entry name" value="Mannose-Binding Protein A, subunit A"/>
    <property type="match status" value="1"/>
</dbReference>
<keyword evidence="5 7" id="KW-1133">Transmembrane helix</keyword>
<evidence type="ECO:0000259" key="8">
    <source>
        <dbReference type="PROSITE" id="PS50041"/>
    </source>
</evidence>
<keyword evidence="10" id="KW-1185">Reference proteome</keyword>
<dbReference type="EMBL" id="JBBHLL010000816">
    <property type="protein sequence ID" value="KAK7797538.1"/>
    <property type="molecule type" value="Genomic_DNA"/>
</dbReference>
<dbReference type="GO" id="GO:0030246">
    <property type="term" value="F:carbohydrate binding"/>
    <property type="evidence" value="ECO:0007669"/>
    <property type="project" value="UniProtKB-KW"/>
</dbReference>
<dbReference type="AlphaFoldDB" id="A0AAW0H4K2"/>
<dbReference type="InterPro" id="IPR033992">
    <property type="entry name" value="NKR-like_CTLD"/>
</dbReference>
<dbReference type="GO" id="GO:0009897">
    <property type="term" value="C:external side of plasma membrane"/>
    <property type="evidence" value="ECO:0007669"/>
    <property type="project" value="TreeGrafter"/>
</dbReference>
<evidence type="ECO:0000313" key="10">
    <source>
        <dbReference type="Proteomes" id="UP001488838"/>
    </source>
</evidence>
<reference evidence="9 10" key="1">
    <citation type="journal article" date="2023" name="bioRxiv">
        <title>Conserved and derived expression patterns and positive selection on dental genes reveal complex evolutionary context of ever-growing rodent molars.</title>
        <authorList>
            <person name="Calamari Z.T."/>
            <person name="Song A."/>
            <person name="Cohen E."/>
            <person name="Akter M."/>
            <person name="Roy R.D."/>
            <person name="Hallikas O."/>
            <person name="Christensen M.M."/>
            <person name="Li P."/>
            <person name="Marangoni P."/>
            <person name="Jernvall J."/>
            <person name="Klein O.D."/>
        </authorList>
    </citation>
    <scope>NUCLEOTIDE SEQUENCE [LARGE SCALE GENOMIC DNA]</scope>
    <source>
        <strain evidence="9">V071</strain>
    </source>
</reference>
<keyword evidence="2 7" id="KW-0812">Transmembrane</keyword>
<gene>
    <name evidence="9" type="ORF">U0070_000970</name>
</gene>
<evidence type="ECO:0000256" key="2">
    <source>
        <dbReference type="ARBA" id="ARBA00022692"/>
    </source>
</evidence>
<evidence type="ECO:0000256" key="3">
    <source>
        <dbReference type="ARBA" id="ARBA00022734"/>
    </source>
</evidence>
<organism evidence="9 10">
    <name type="scientific">Myodes glareolus</name>
    <name type="common">Bank vole</name>
    <name type="synonym">Clethrionomys glareolus</name>
    <dbReference type="NCBI Taxonomy" id="447135"/>
    <lineage>
        <taxon>Eukaryota</taxon>
        <taxon>Metazoa</taxon>
        <taxon>Chordata</taxon>
        <taxon>Craniata</taxon>
        <taxon>Vertebrata</taxon>
        <taxon>Euteleostomi</taxon>
        <taxon>Mammalia</taxon>
        <taxon>Eutheria</taxon>
        <taxon>Euarchontoglires</taxon>
        <taxon>Glires</taxon>
        <taxon>Rodentia</taxon>
        <taxon>Myomorpha</taxon>
        <taxon>Muroidea</taxon>
        <taxon>Cricetidae</taxon>
        <taxon>Arvicolinae</taxon>
        <taxon>Myodes</taxon>
    </lineage>
</organism>
<evidence type="ECO:0000256" key="1">
    <source>
        <dbReference type="ARBA" id="ARBA00004401"/>
    </source>
</evidence>
<evidence type="ECO:0000256" key="7">
    <source>
        <dbReference type="SAM" id="Phobius"/>
    </source>
</evidence>
<dbReference type="GO" id="GO:0046703">
    <property type="term" value="F:natural killer cell lectin-like receptor binding"/>
    <property type="evidence" value="ECO:0007669"/>
    <property type="project" value="TreeGrafter"/>
</dbReference>
<dbReference type="SUPFAM" id="SSF56436">
    <property type="entry name" value="C-type lectin-like"/>
    <property type="match status" value="1"/>
</dbReference>
<dbReference type="InterPro" id="IPR050828">
    <property type="entry name" value="C-type_lectin/matrix_domain"/>
</dbReference>
<dbReference type="InterPro" id="IPR016187">
    <property type="entry name" value="CTDL_fold"/>
</dbReference>
<comment type="subcellular location">
    <subcellularLocation>
        <location evidence="1">Cell membrane</location>
        <topology evidence="1">Single-pass type II membrane protein</topology>
    </subcellularLocation>
</comment>
<dbReference type="Proteomes" id="UP001488838">
    <property type="component" value="Unassembled WGS sequence"/>
</dbReference>
<dbReference type="SMART" id="SM00034">
    <property type="entry name" value="CLECT"/>
    <property type="match status" value="1"/>
</dbReference>
<dbReference type="PANTHER" id="PTHR45710:SF35">
    <property type="entry name" value="C-TYPE LECTIN DOMAIN FAMILY 2 MEMBER D"/>
    <property type="match status" value="1"/>
</dbReference>